<name>A0A0P6VY18_9BACI</name>
<dbReference type="Proteomes" id="UP000050398">
    <property type="component" value="Unassembled WGS sequence"/>
</dbReference>
<accession>A0A0P6VY18</accession>
<dbReference type="AlphaFoldDB" id="A0A0P6VY18"/>
<comment type="caution">
    <text evidence="1">The sequence shown here is derived from an EMBL/GenBank/DDBJ whole genome shotgun (WGS) entry which is preliminary data.</text>
</comment>
<dbReference type="EMBL" id="LIXZ01000029">
    <property type="protein sequence ID" value="KPL57726.1"/>
    <property type="molecule type" value="Genomic_DNA"/>
</dbReference>
<sequence length="125" mass="14762">MFTITIAESKDKFEKIKHDLEDNIQRALDEESDWYPIFDSIMNETNKNFTEVRGFAYSFHPQPLQIIIKTSLKKGKEGKEKVAVIEEYAQSVTEIKRIEMGLEKIPYTIIIRDKKHDILYSKTYK</sequence>
<evidence type="ECO:0000313" key="2">
    <source>
        <dbReference type="Proteomes" id="UP000050398"/>
    </source>
</evidence>
<reference evidence="1 2" key="1">
    <citation type="submission" date="2015-08" db="EMBL/GenBank/DDBJ databases">
        <title>Draft Genome Sequence of Bacillus vietnamensis UCD-SED5.</title>
        <authorList>
            <person name="Lee R.D."/>
            <person name="Jospin G."/>
            <person name="Lang J.M."/>
            <person name="Coil D.A."/>
            <person name="Eisen J.A."/>
        </authorList>
    </citation>
    <scope>NUCLEOTIDE SEQUENCE [LARGE SCALE GENOMIC DNA]</scope>
    <source>
        <strain evidence="1 2">UCD-SED5</strain>
    </source>
</reference>
<evidence type="ECO:0000313" key="1">
    <source>
        <dbReference type="EMBL" id="KPL57726.1"/>
    </source>
</evidence>
<gene>
    <name evidence="1" type="ORF">AM506_20740</name>
</gene>
<protein>
    <submittedName>
        <fullName evidence="1">Uncharacterized protein</fullName>
    </submittedName>
</protein>
<organism evidence="1 2">
    <name type="scientific">Rossellomorea vietnamensis</name>
    <dbReference type="NCBI Taxonomy" id="218284"/>
    <lineage>
        <taxon>Bacteria</taxon>
        <taxon>Bacillati</taxon>
        <taxon>Bacillota</taxon>
        <taxon>Bacilli</taxon>
        <taxon>Bacillales</taxon>
        <taxon>Bacillaceae</taxon>
        <taxon>Rossellomorea</taxon>
    </lineage>
</organism>
<proteinExistence type="predicted"/>
<dbReference type="PATRIC" id="fig|218284.4.peg.2685"/>